<proteinExistence type="predicted"/>
<dbReference type="EMBL" id="MK174290">
    <property type="protein sequence ID" value="QBZ80800.1"/>
    <property type="molecule type" value="Genomic_DNA"/>
</dbReference>
<reference evidence="2" key="1">
    <citation type="journal article" date="2019" name="Front. Microbiol.">
        <title>Pandoravirus Celtis Illustrates the Microevolution Processes at Work in the Giant Pandoraviridae Genomes.</title>
        <authorList>
            <person name="Legendre M."/>
            <person name="Alempic J.M."/>
            <person name="Philippe N."/>
            <person name="Lartigue A."/>
            <person name="Jeudy S."/>
            <person name="Poirot O."/>
            <person name="Ta N.T."/>
            <person name="Nin S."/>
            <person name="Coute Y."/>
            <person name="Abergel C."/>
            <person name="Claverie J.M."/>
        </authorList>
    </citation>
    <scope>NUCLEOTIDE SEQUENCE</scope>
</reference>
<evidence type="ECO:0000313" key="3">
    <source>
        <dbReference type="Proteomes" id="UP001237152"/>
    </source>
</evidence>
<organism evidence="2 3">
    <name type="scientific">Pandoravirus celtis</name>
    <dbReference type="NCBI Taxonomy" id="2568002"/>
    <lineage>
        <taxon>Viruses</taxon>
        <taxon>Pandoravirus</taxon>
    </lineage>
</organism>
<protein>
    <submittedName>
        <fullName evidence="2">Uncharacterized protein</fullName>
    </submittedName>
</protein>
<evidence type="ECO:0000256" key="1">
    <source>
        <dbReference type="SAM" id="MobiDB-lite"/>
    </source>
</evidence>
<gene>
    <name evidence="2" type="ORF">pclt_cds_202</name>
</gene>
<feature type="compositionally biased region" description="Polar residues" evidence="1">
    <location>
        <begin position="230"/>
        <end position="247"/>
    </location>
</feature>
<name>A0A4D6EG08_9VIRU</name>
<sequence>MATPKEKAVQSGRHTKHQKSHQQARLCFFLYCASSFYSKKKEKKKRMDNPTTDAVLYVFGNLPRLDPAYGDCLVRVRHVPAVDGVPVKGDCFVLAHRCALASLPYFCALFERDGFSVLVDERRERQAATRRDGDRPWRGLLFEPMITRGKGSPRPEQVKVDALPDYYAVYEVTVPFCPRMTVQAIALAYADGLGERQTIDPAALLPQTDSASDPPVQMGGDSQVIDSQACCTDPGNNDYSDHNSSAGTDGARYDNNVFQDTDTEEINGDGGDNNCDPADAVKKDIVCADPLAAIDRALSVAGARLFFGAPHASAFGGPFRAILSRSLKARADRDRAPKGTLTDRGPLGQLMCDALATGHIGEHIKSALVQRCWAVLDDDEQHAIKTIRPDLATAASRGTLAVYRPGACAVGDRVCIGADVATIRLRPGRSDAGTRSRAIASDIEWRVTYYEDPWTETVYLCQQPCTSPPRVRRARLSGWVYHPLAGRRRLLRPTYSRGSTWPIDEAEWERAVRAAETEGVFDVPGPCMHHYGGFTVYPNVRFHVDSGLVRDGALLAFEFAVDFVDAPTS</sequence>
<feature type="region of interest" description="Disordered" evidence="1">
    <location>
        <begin position="230"/>
        <end position="253"/>
    </location>
</feature>
<accession>A0A4D6EG08</accession>
<dbReference type="Proteomes" id="UP001237152">
    <property type="component" value="Segment"/>
</dbReference>
<evidence type="ECO:0000313" key="2">
    <source>
        <dbReference type="EMBL" id="QBZ80800.1"/>
    </source>
</evidence>